<gene>
    <name evidence="2" type="ORF">CALCODRAFT_503224</name>
</gene>
<name>A0A165CYX3_9BASI</name>
<dbReference type="EMBL" id="KV424095">
    <property type="protein sequence ID" value="KZT51704.1"/>
    <property type="molecule type" value="Genomic_DNA"/>
</dbReference>
<dbReference type="Proteomes" id="UP000076842">
    <property type="component" value="Unassembled WGS sequence"/>
</dbReference>
<proteinExistence type="predicted"/>
<accession>A0A165CYX3</accession>
<evidence type="ECO:0000313" key="2">
    <source>
        <dbReference type="EMBL" id="KZT51704.1"/>
    </source>
</evidence>
<feature type="signal peptide" evidence="1">
    <location>
        <begin position="1"/>
        <end position="20"/>
    </location>
</feature>
<dbReference type="AlphaFoldDB" id="A0A165CYX3"/>
<feature type="chain" id="PRO_5007856252" evidence="1">
    <location>
        <begin position="21"/>
        <end position="188"/>
    </location>
</feature>
<dbReference type="InParanoid" id="A0A165CYX3"/>
<evidence type="ECO:0000313" key="3">
    <source>
        <dbReference type="Proteomes" id="UP000076842"/>
    </source>
</evidence>
<organism evidence="2 3">
    <name type="scientific">Calocera cornea HHB12733</name>
    <dbReference type="NCBI Taxonomy" id="1353952"/>
    <lineage>
        <taxon>Eukaryota</taxon>
        <taxon>Fungi</taxon>
        <taxon>Dikarya</taxon>
        <taxon>Basidiomycota</taxon>
        <taxon>Agaricomycotina</taxon>
        <taxon>Dacrymycetes</taxon>
        <taxon>Dacrymycetales</taxon>
        <taxon>Dacrymycetaceae</taxon>
        <taxon>Calocera</taxon>
    </lineage>
</organism>
<sequence length="188" mass="20015">MARFAVFAVVFAWIHTSICAATPLSGGQGSALAARAQLSPEPKNGTIELHHDPEASAWYLFVALNPTNYTDTSGNHTINGTHNPLSTVTLFFNVSSTVNAGNANETDYTIHSAPVAFEHHINDNLTSVSIFNAAPQFYPEGQEIFFDIAVNGVPANQVSAGPTVVNATGFTADLNQPLNITGVFTIHF</sequence>
<reference evidence="2 3" key="1">
    <citation type="journal article" date="2016" name="Mol. Biol. Evol.">
        <title>Comparative Genomics of Early-Diverging Mushroom-Forming Fungi Provides Insights into the Origins of Lignocellulose Decay Capabilities.</title>
        <authorList>
            <person name="Nagy L.G."/>
            <person name="Riley R."/>
            <person name="Tritt A."/>
            <person name="Adam C."/>
            <person name="Daum C."/>
            <person name="Floudas D."/>
            <person name="Sun H."/>
            <person name="Yadav J.S."/>
            <person name="Pangilinan J."/>
            <person name="Larsson K.H."/>
            <person name="Matsuura K."/>
            <person name="Barry K."/>
            <person name="Labutti K."/>
            <person name="Kuo R."/>
            <person name="Ohm R.A."/>
            <person name="Bhattacharya S.S."/>
            <person name="Shirouzu T."/>
            <person name="Yoshinaga Y."/>
            <person name="Martin F.M."/>
            <person name="Grigoriev I.V."/>
            <person name="Hibbett D.S."/>
        </authorList>
    </citation>
    <scope>NUCLEOTIDE SEQUENCE [LARGE SCALE GENOMIC DNA]</scope>
    <source>
        <strain evidence="2 3">HHB12733</strain>
    </source>
</reference>
<keyword evidence="3" id="KW-1185">Reference proteome</keyword>
<evidence type="ECO:0000256" key="1">
    <source>
        <dbReference type="SAM" id="SignalP"/>
    </source>
</evidence>
<keyword evidence="1" id="KW-0732">Signal</keyword>
<protein>
    <submittedName>
        <fullName evidence="2">Uncharacterized protein</fullName>
    </submittedName>
</protein>
<dbReference type="OrthoDB" id="3347828at2759"/>